<evidence type="ECO:0000256" key="9">
    <source>
        <dbReference type="ARBA" id="ARBA00030904"/>
    </source>
</evidence>
<dbReference type="GO" id="GO:0004825">
    <property type="term" value="F:methionine-tRNA ligase activity"/>
    <property type="evidence" value="ECO:0007669"/>
    <property type="project" value="UniProtKB-EC"/>
</dbReference>
<dbReference type="GO" id="GO:0006431">
    <property type="term" value="P:methionyl-tRNA aminoacylation"/>
    <property type="evidence" value="ECO:0007669"/>
    <property type="project" value="InterPro"/>
</dbReference>
<keyword evidence="5 10" id="KW-0547">Nucleotide-binding</keyword>
<dbReference type="PRINTS" id="PR01041">
    <property type="entry name" value="TRNASYNTHMET"/>
</dbReference>
<feature type="domain" description="Methionyl/Leucyl tRNA synthetase" evidence="11">
    <location>
        <begin position="166"/>
        <end position="385"/>
    </location>
</feature>
<evidence type="ECO:0000256" key="5">
    <source>
        <dbReference type="ARBA" id="ARBA00022741"/>
    </source>
</evidence>
<evidence type="ECO:0000256" key="8">
    <source>
        <dbReference type="ARBA" id="ARBA00023146"/>
    </source>
</evidence>
<dbReference type="SUPFAM" id="SSF52374">
    <property type="entry name" value="Nucleotidylyl transferase"/>
    <property type="match status" value="1"/>
</dbReference>
<keyword evidence="8 10" id="KW-0030">Aminoacyl-tRNA synthetase</keyword>
<dbReference type="Gene3D" id="1.10.730.10">
    <property type="entry name" value="Isoleucyl-tRNA Synthetase, Domain 1"/>
    <property type="match status" value="1"/>
</dbReference>
<evidence type="ECO:0000256" key="7">
    <source>
        <dbReference type="ARBA" id="ARBA00022917"/>
    </source>
</evidence>
<keyword evidence="7 10" id="KW-0648">Protein biosynthesis</keyword>
<dbReference type="EMBL" id="CP043314">
    <property type="protein sequence ID" value="QEK39218.1"/>
    <property type="molecule type" value="Genomic_DNA"/>
</dbReference>
<protein>
    <recommendedName>
        <fullName evidence="3">Methionine--tRNA ligase</fullName>
        <ecNumber evidence="2">6.1.1.10</ecNumber>
    </recommendedName>
    <alternativeName>
        <fullName evidence="9">Methionyl-tRNA synthetase</fullName>
    </alternativeName>
</protein>
<dbReference type="Gene3D" id="3.40.50.620">
    <property type="entry name" value="HUPs"/>
    <property type="match status" value="1"/>
</dbReference>
<comment type="function">
    <text evidence="1">Is required not only for elongation of protein synthesis but also for the initiation of all mRNA translation through initiator tRNA(fMet) aminoacylation.</text>
</comment>
<evidence type="ECO:0000256" key="2">
    <source>
        <dbReference type="ARBA" id="ARBA00012838"/>
    </source>
</evidence>
<keyword evidence="6 10" id="KW-0067">ATP-binding</keyword>
<accession>A0A5C0UGL5</accession>
<dbReference type="RefSeq" id="WP_148972341.1">
    <property type="nucleotide sequence ID" value="NZ_CP043314.1"/>
</dbReference>
<dbReference type="Proteomes" id="UP000324924">
    <property type="component" value="Chromosome"/>
</dbReference>
<dbReference type="InterPro" id="IPR014729">
    <property type="entry name" value="Rossmann-like_a/b/a_fold"/>
</dbReference>
<evidence type="ECO:0000256" key="1">
    <source>
        <dbReference type="ARBA" id="ARBA00003314"/>
    </source>
</evidence>
<keyword evidence="13" id="KW-1185">Reference proteome</keyword>
<sequence length="547" mass="63535">MVQKRGDVIKTSYRNYAANFEKLLSGKIKNSVKKRFITTPIYYVNGNPHIGHLYTSVACDVLSRFYKLFSKVAFSSGTDEHGQKVEREALKRNLEPQKYVDEMQSKFLDLLDRSNVKVDCFVRTTSKDHKENVLKFWNKLVDSGNIYKGSYSGWYSTVDESYYSESEIKDGKSIETGSDVEWLEEEVYFFKLSEWKEKLLEIYSDSNMIFPEERRKEVLGMINSDLPDLCVSRSNFSWGIKLDDQNVVYVWVDALVNYITALDRINSKQDTDCFSIENAIHIIGKDILKFHAIYWPAMLLACKVPLPSKIYAHGWWTVDGQKMSKSLGNVVDPFDLMSKYGADEVRYFLLKEMNFGNDGDFSYKKLEDRINLDLANSIGNLVQRILKFTEKEYGRVPKLDFIDDDKDMAILQEWDKALIKSIEFMDNQSLHSYLDSFISAVFETNKYLEDQSPWKKSADRKRKILSVGCECLKRMSILGAPIMPEKMIEIVKAINIMDHEELEEQPVSDIDISSHLNSYVSNLNNWTFPLNENYLNKDKIFPIFSKH</sequence>
<dbReference type="Gene3D" id="2.170.220.10">
    <property type="match status" value="1"/>
</dbReference>
<gene>
    <name evidence="12" type="ORF">FZC36_02165</name>
</gene>
<dbReference type="SUPFAM" id="SSF47323">
    <property type="entry name" value="Anticodon-binding domain of a subclass of class I aminoacyl-tRNA synthetases"/>
    <property type="match status" value="1"/>
</dbReference>
<dbReference type="GO" id="GO:0005524">
    <property type="term" value="F:ATP binding"/>
    <property type="evidence" value="ECO:0007669"/>
    <property type="project" value="UniProtKB-KW"/>
</dbReference>
<evidence type="ECO:0000259" key="11">
    <source>
        <dbReference type="Pfam" id="PF09334"/>
    </source>
</evidence>
<dbReference type="InterPro" id="IPR023457">
    <property type="entry name" value="Met-tRNA_synth_2"/>
</dbReference>
<dbReference type="PANTHER" id="PTHR43326">
    <property type="entry name" value="METHIONYL-TRNA SYNTHETASE"/>
    <property type="match status" value="1"/>
</dbReference>
<dbReference type="InterPro" id="IPR009080">
    <property type="entry name" value="tRNAsynth_Ia_anticodon-bd"/>
</dbReference>
<keyword evidence="4 10" id="KW-0436">Ligase</keyword>
<dbReference type="PANTHER" id="PTHR43326:SF1">
    <property type="entry name" value="METHIONINE--TRNA LIGASE, MITOCHONDRIAL"/>
    <property type="match status" value="1"/>
</dbReference>
<dbReference type="KEGG" id="nabu:FZC36_02165"/>
<evidence type="ECO:0000313" key="13">
    <source>
        <dbReference type="Proteomes" id="UP000324924"/>
    </source>
</evidence>
<dbReference type="EC" id="6.1.1.10" evidence="2"/>
<evidence type="ECO:0000256" key="10">
    <source>
        <dbReference type="RuleBase" id="RU363039"/>
    </source>
</evidence>
<reference evidence="12 13" key="1">
    <citation type="submission" date="2019-08" db="EMBL/GenBank/DDBJ databases">
        <title>Highly reduced genomes of protist endosymbionts show evolutionary convergence.</title>
        <authorList>
            <person name="George E."/>
            <person name="Husnik F."/>
            <person name="Tashyreva D."/>
            <person name="Prokopchuk G."/>
            <person name="Horak A."/>
            <person name="Kwong W.K."/>
            <person name="Lukes J."/>
            <person name="Keeling P.J."/>
        </authorList>
    </citation>
    <scope>NUCLEOTIDE SEQUENCE [LARGE SCALE GENOMIC DNA]</scope>
    <source>
        <strain evidence="12">1604HC</strain>
    </source>
</reference>
<dbReference type="InterPro" id="IPR033911">
    <property type="entry name" value="MetRS_core"/>
</dbReference>
<evidence type="ECO:0000256" key="3">
    <source>
        <dbReference type="ARBA" id="ARBA00018753"/>
    </source>
</evidence>
<dbReference type="OrthoDB" id="9810191at2"/>
<evidence type="ECO:0000256" key="6">
    <source>
        <dbReference type="ARBA" id="ARBA00022840"/>
    </source>
</evidence>
<dbReference type="CDD" id="cd00814">
    <property type="entry name" value="MetRS_core"/>
    <property type="match status" value="1"/>
</dbReference>
<dbReference type="AlphaFoldDB" id="A0A5C0UGL5"/>
<proteinExistence type="inferred from homology"/>
<name>A0A5C0UGL5_9PROT</name>
<organism evidence="12 13">
    <name type="scientific">Candidatus Nesciobacter abundans</name>
    <dbReference type="NCBI Taxonomy" id="2601668"/>
    <lineage>
        <taxon>Bacteria</taxon>
        <taxon>Pseudomonadati</taxon>
        <taxon>Pseudomonadota</taxon>
        <taxon>Alphaproteobacteria</taxon>
        <taxon>Holosporales</taxon>
        <taxon>Holosporaceae</taxon>
        <taxon>Candidatus Nesciobacter</taxon>
    </lineage>
</organism>
<comment type="similarity">
    <text evidence="10">Belongs to the class-I aminoacyl-tRNA synthetase family.</text>
</comment>
<dbReference type="NCBIfam" id="TIGR00398">
    <property type="entry name" value="metG"/>
    <property type="match status" value="1"/>
</dbReference>
<dbReference type="Pfam" id="PF09334">
    <property type="entry name" value="tRNA-synt_1g"/>
    <property type="match status" value="1"/>
</dbReference>
<dbReference type="InterPro" id="IPR015413">
    <property type="entry name" value="Methionyl/Leucyl_tRNA_Synth"/>
</dbReference>
<evidence type="ECO:0000313" key="12">
    <source>
        <dbReference type="EMBL" id="QEK39218.1"/>
    </source>
</evidence>
<evidence type="ECO:0000256" key="4">
    <source>
        <dbReference type="ARBA" id="ARBA00022598"/>
    </source>
</evidence>
<dbReference type="InterPro" id="IPR014758">
    <property type="entry name" value="Met-tRNA_synth"/>
</dbReference>